<evidence type="ECO:0000256" key="2">
    <source>
        <dbReference type="SAM" id="Phobius"/>
    </source>
</evidence>
<evidence type="ECO:0000313" key="5">
    <source>
        <dbReference type="Proteomes" id="UP000010523"/>
    </source>
</evidence>
<dbReference type="PANTHER" id="PTHR42709">
    <property type="entry name" value="ALKALINE PHOSPHATASE LIKE PROTEIN"/>
    <property type="match status" value="1"/>
</dbReference>
<feature type="transmembrane region" description="Helical" evidence="2">
    <location>
        <begin position="107"/>
        <end position="126"/>
    </location>
</feature>
<dbReference type="OrthoDB" id="9782291at2"/>
<proteinExistence type="inferred from homology"/>
<dbReference type="PANTHER" id="PTHR42709:SF9">
    <property type="entry name" value="ALKALINE PHOSPHATASE LIKE PROTEIN"/>
    <property type="match status" value="1"/>
</dbReference>
<comment type="caution">
    <text evidence="4">The sequence shown here is derived from an EMBL/GenBank/DDBJ whole genome shotgun (WGS) entry which is preliminary data.</text>
</comment>
<comment type="similarity">
    <text evidence="1">Belongs to the DedA family.</text>
</comment>
<keyword evidence="2" id="KW-0472">Membrane</keyword>
<feature type="transmembrane region" description="Helical" evidence="2">
    <location>
        <begin position="20"/>
        <end position="45"/>
    </location>
</feature>
<dbReference type="RefSeq" id="WP_003352204.1">
    <property type="nucleotide sequence ID" value="NZ_AFEU01000002.1"/>
</dbReference>
<dbReference type="STRING" id="997296.PB1_10122"/>
<protein>
    <recommendedName>
        <fullName evidence="3">VTT domain-containing protein</fullName>
    </recommendedName>
</protein>
<feature type="transmembrane region" description="Helical" evidence="2">
    <location>
        <begin position="165"/>
        <end position="186"/>
    </location>
</feature>
<name>I3E2I6_BACMT</name>
<dbReference type="InterPro" id="IPR032816">
    <property type="entry name" value="VTT_dom"/>
</dbReference>
<dbReference type="InterPro" id="IPR051311">
    <property type="entry name" value="DedA_domain"/>
</dbReference>
<feature type="domain" description="VTT" evidence="3">
    <location>
        <begin position="31"/>
        <end position="156"/>
    </location>
</feature>
<evidence type="ECO:0000313" key="4">
    <source>
        <dbReference type="EMBL" id="EIJ80707.1"/>
    </source>
</evidence>
<dbReference type="Proteomes" id="UP000010523">
    <property type="component" value="Unassembled WGS sequence"/>
</dbReference>
<evidence type="ECO:0000259" key="3">
    <source>
        <dbReference type="Pfam" id="PF09335"/>
    </source>
</evidence>
<feature type="transmembrane region" description="Helical" evidence="2">
    <location>
        <begin position="138"/>
        <end position="159"/>
    </location>
</feature>
<reference evidence="4 5" key="1">
    <citation type="journal article" date="2012" name="Appl. Environ. Microbiol.">
        <title>Genome Sequence of Thermotolerant Bacillus methanolicus: Features and Regulation Related to Methylotrophy and Production of L-Lysine and L-Glutamate from Methanol.</title>
        <authorList>
            <person name="Heggeset T.M."/>
            <person name="Krog A."/>
            <person name="Balzer S."/>
            <person name="Wentzel A."/>
            <person name="Ellingsen T.E."/>
            <person name="Brautaset T."/>
        </authorList>
    </citation>
    <scope>NUCLEOTIDE SEQUENCE [LARGE SCALE GENOMIC DNA]</scope>
    <source>
        <strain evidence="4 5">PB1</strain>
    </source>
</reference>
<dbReference type="GO" id="GO:0005886">
    <property type="term" value="C:plasma membrane"/>
    <property type="evidence" value="ECO:0007669"/>
    <property type="project" value="TreeGrafter"/>
</dbReference>
<organism evidence="4 5">
    <name type="scientific">Bacillus methanolicus PB1</name>
    <dbReference type="NCBI Taxonomy" id="997296"/>
    <lineage>
        <taxon>Bacteria</taxon>
        <taxon>Bacillati</taxon>
        <taxon>Bacillota</taxon>
        <taxon>Bacilli</taxon>
        <taxon>Bacillales</taxon>
        <taxon>Bacillaceae</taxon>
        <taxon>Bacillus</taxon>
    </lineage>
</organism>
<gene>
    <name evidence="4" type="ORF">PB1_10122</name>
</gene>
<evidence type="ECO:0000256" key="1">
    <source>
        <dbReference type="ARBA" id="ARBA00010792"/>
    </source>
</evidence>
<accession>I3E2I6</accession>
<dbReference type="EMBL" id="AFEU01000002">
    <property type="protein sequence ID" value="EIJ80707.1"/>
    <property type="molecule type" value="Genomic_DNA"/>
</dbReference>
<dbReference type="Pfam" id="PF09335">
    <property type="entry name" value="VTT_dom"/>
    <property type="match status" value="1"/>
</dbReference>
<feature type="transmembrane region" description="Helical" evidence="2">
    <location>
        <begin position="52"/>
        <end position="73"/>
    </location>
</feature>
<keyword evidence="5" id="KW-1185">Reference proteome</keyword>
<keyword evidence="2" id="KW-1133">Transmembrane helix</keyword>
<keyword evidence="2" id="KW-0812">Transmembrane</keyword>
<dbReference type="eggNOG" id="COG0586">
    <property type="taxonomic scope" value="Bacteria"/>
</dbReference>
<dbReference type="AlphaFoldDB" id="I3E2I6"/>
<dbReference type="PATRIC" id="fig|997296.3.peg.2146"/>
<sequence length="201" mass="23204">MDLDFILSIIEEGGYAGLFFWLWLGIFGMPVPNEVIIMTVGFASFRKILNPLLTFIASYAGILLALTTIYLLGRFLGRPLLRFLEKRKRFAHSISVSLHLIEKYHSYSLLFSYFLPGIRNFVPFIYGSSRLPYKSFAFFAYIGALLWLSVVFTLGYLFGDHIDTIMHYGKELLILVAVIFTFFVIVKINKKRKQKMHGQSF</sequence>